<gene>
    <name evidence="3" type="ORF">ACFQ1S_33540</name>
</gene>
<comment type="caution">
    <text evidence="3">The sequence shown here is derived from an EMBL/GenBank/DDBJ whole genome shotgun (WGS) entry which is preliminary data.</text>
</comment>
<keyword evidence="2" id="KW-0732">Signal</keyword>
<evidence type="ECO:0000313" key="3">
    <source>
        <dbReference type="EMBL" id="MFD1050098.1"/>
    </source>
</evidence>
<evidence type="ECO:0000256" key="1">
    <source>
        <dbReference type="SAM" id="Phobius"/>
    </source>
</evidence>
<keyword evidence="4" id="KW-1185">Reference proteome</keyword>
<evidence type="ECO:0000313" key="4">
    <source>
        <dbReference type="Proteomes" id="UP001597045"/>
    </source>
</evidence>
<keyword evidence="1" id="KW-0472">Membrane</keyword>
<evidence type="ECO:0008006" key="5">
    <source>
        <dbReference type="Google" id="ProtNLM"/>
    </source>
</evidence>
<name>A0ABW3MIZ4_9PSEU</name>
<dbReference type="EMBL" id="JBHTIS010002606">
    <property type="protein sequence ID" value="MFD1050098.1"/>
    <property type="molecule type" value="Genomic_DNA"/>
</dbReference>
<evidence type="ECO:0000256" key="2">
    <source>
        <dbReference type="SAM" id="SignalP"/>
    </source>
</evidence>
<keyword evidence="1" id="KW-0812">Transmembrane</keyword>
<organism evidence="3 4">
    <name type="scientific">Kibdelosporangium lantanae</name>
    <dbReference type="NCBI Taxonomy" id="1497396"/>
    <lineage>
        <taxon>Bacteria</taxon>
        <taxon>Bacillati</taxon>
        <taxon>Actinomycetota</taxon>
        <taxon>Actinomycetes</taxon>
        <taxon>Pseudonocardiales</taxon>
        <taxon>Pseudonocardiaceae</taxon>
        <taxon>Kibdelosporangium</taxon>
    </lineage>
</organism>
<proteinExistence type="predicted"/>
<dbReference type="Proteomes" id="UP001597045">
    <property type="component" value="Unassembled WGS sequence"/>
</dbReference>
<sequence>MRSTKKRTYTVAGALALAAVLCEVAALAADLTVVQFVAIGLVCAAVATLATGFSRGR</sequence>
<protein>
    <recommendedName>
        <fullName evidence="5">Secreted protein</fullName>
    </recommendedName>
</protein>
<reference evidence="4" key="1">
    <citation type="journal article" date="2019" name="Int. J. Syst. Evol. Microbiol.">
        <title>The Global Catalogue of Microorganisms (GCM) 10K type strain sequencing project: providing services to taxonomists for standard genome sequencing and annotation.</title>
        <authorList>
            <consortium name="The Broad Institute Genomics Platform"/>
            <consortium name="The Broad Institute Genome Sequencing Center for Infectious Disease"/>
            <person name="Wu L."/>
            <person name="Ma J."/>
        </authorList>
    </citation>
    <scope>NUCLEOTIDE SEQUENCE [LARGE SCALE GENOMIC DNA]</scope>
    <source>
        <strain evidence="4">JCM 31486</strain>
    </source>
</reference>
<feature type="chain" id="PRO_5046204176" description="Secreted protein" evidence="2">
    <location>
        <begin position="29"/>
        <end position="57"/>
    </location>
</feature>
<accession>A0ABW3MIZ4</accession>
<keyword evidence="1" id="KW-1133">Transmembrane helix</keyword>
<feature type="signal peptide" evidence="2">
    <location>
        <begin position="1"/>
        <end position="28"/>
    </location>
</feature>
<feature type="transmembrane region" description="Helical" evidence="1">
    <location>
        <begin position="36"/>
        <end position="54"/>
    </location>
</feature>